<reference evidence="2" key="2">
    <citation type="submission" date="2020-09" db="EMBL/GenBank/DDBJ databases">
        <authorList>
            <person name="Sun Q."/>
            <person name="Zhou Y."/>
        </authorList>
    </citation>
    <scope>NUCLEOTIDE SEQUENCE</scope>
    <source>
        <strain evidence="2">CGMCC 1.16012</strain>
    </source>
</reference>
<dbReference type="AlphaFoldDB" id="A0A917EJY1"/>
<organism evidence="2 3">
    <name type="scientific">Actibacterium pelagium</name>
    <dbReference type="NCBI Taxonomy" id="2029103"/>
    <lineage>
        <taxon>Bacteria</taxon>
        <taxon>Pseudomonadati</taxon>
        <taxon>Pseudomonadota</taxon>
        <taxon>Alphaproteobacteria</taxon>
        <taxon>Rhodobacterales</taxon>
        <taxon>Roseobacteraceae</taxon>
        <taxon>Actibacterium</taxon>
    </lineage>
</organism>
<dbReference type="Pfam" id="PF07509">
    <property type="entry name" value="DUF1523"/>
    <property type="match status" value="1"/>
</dbReference>
<dbReference type="OrthoDB" id="5354324at2"/>
<evidence type="ECO:0000313" key="2">
    <source>
        <dbReference type="EMBL" id="GGE53021.1"/>
    </source>
</evidence>
<gene>
    <name evidence="2" type="ORF">GCM10011517_21020</name>
</gene>
<accession>A0A917EJY1</accession>
<keyword evidence="1" id="KW-0812">Transmembrane</keyword>
<evidence type="ECO:0008006" key="4">
    <source>
        <dbReference type="Google" id="ProtNLM"/>
    </source>
</evidence>
<protein>
    <recommendedName>
        <fullName evidence="4">DUF1523 domain-containing protein</fullName>
    </recommendedName>
</protein>
<dbReference type="EMBL" id="BMKN01000002">
    <property type="protein sequence ID" value="GGE53021.1"/>
    <property type="molecule type" value="Genomic_DNA"/>
</dbReference>
<reference evidence="2" key="1">
    <citation type="journal article" date="2014" name="Int. J. Syst. Evol. Microbiol.">
        <title>Complete genome sequence of Corynebacterium casei LMG S-19264T (=DSM 44701T), isolated from a smear-ripened cheese.</title>
        <authorList>
            <consortium name="US DOE Joint Genome Institute (JGI-PGF)"/>
            <person name="Walter F."/>
            <person name="Albersmeier A."/>
            <person name="Kalinowski J."/>
            <person name="Ruckert C."/>
        </authorList>
    </citation>
    <scope>NUCLEOTIDE SEQUENCE</scope>
    <source>
        <strain evidence="2">CGMCC 1.16012</strain>
    </source>
</reference>
<keyword evidence="3" id="KW-1185">Reference proteome</keyword>
<name>A0A917EJY1_9RHOB</name>
<comment type="caution">
    <text evidence="2">The sequence shown here is derived from an EMBL/GenBank/DDBJ whole genome shotgun (WGS) entry which is preliminary data.</text>
</comment>
<proteinExistence type="predicted"/>
<dbReference type="InterPro" id="IPR011088">
    <property type="entry name" value="Phage_phiNM3_A0EWY4"/>
</dbReference>
<dbReference type="Proteomes" id="UP000606730">
    <property type="component" value="Unassembled WGS sequence"/>
</dbReference>
<evidence type="ECO:0000256" key="1">
    <source>
        <dbReference type="SAM" id="Phobius"/>
    </source>
</evidence>
<evidence type="ECO:0000313" key="3">
    <source>
        <dbReference type="Proteomes" id="UP000606730"/>
    </source>
</evidence>
<sequence length="214" mass="24911">MAYVKMVLRILLLAFIFGFLHYTLPQRDIVRVIDTYEERQDLSGWTTLFWSTPDTATAELINRDVMFIRAVKANGKAMVYRNEDTGWGWPPYFKFDTATLQTEIADTQSTKNDPEWVAITHYGWRNEFLSIFPNAIGVKPVAGPDVRLIPWVNIVILTGLLIAFLALWRAWRRFRMRTIDPLIEDVEDTWDAAEARADEAKGQAGRWWDRLRGR</sequence>
<dbReference type="RefSeq" id="WP_095594036.1">
    <property type="nucleotide sequence ID" value="NZ_BMKN01000002.1"/>
</dbReference>
<feature type="transmembrane region" description="Helical" evidence="1">
    <location>
        <begin position="148"/>
        <end position="168"/>
    </location>
</feature>
<keyword evidence="1" id="KW-0472">Membrane</keyword>
<keyword evidence="1" id="KW-1133">Transmembrane helix</keyword>